<dbReference type="Proteomes" id="UP000886501">
    <property type="component" value="Unassembled WGS sequence"/>
</dbReference>
<accession>A0ACB6Z7K7</accession>
<evidence type="ECO:0000313" key="1">
    <source>
        <dbReference type="EMBL" id="KAF9645484.1"/>
    </source>
</evidence>
<evidence type="ECO:0000313" key="2">
    <source>
        <dbReference type="Proteomes" id="UP000886501"/>
    </source>
</evidence>
<reference evidence="1" key="1">
    <citation type="submission" date="2019-10" db="EMBL/GenBank/DDBJ databases">
        <authorList>
            <consortium name="DOE Joint Genome Institute"/>
            <person name="Kuo A."/>
            <person name="Miyauchi S."/>
            <person name="Kiss E."/>
            <person name="Drula E."/>
            <person name="Kohler A."/>
            <person name="Sanchez-Garcia M."/>
            <person name="Andreopoulos B."/>
            <person name="Barry K.W."/>
            <person name="Bonito G."/>
            <person name="Buee M."/>
            <person name="Carver A."/>
            <person name="Chen C."/>
            <person name="Cichocki N."/>
            <person name="Clum A."/>
            <person name="Culley D."/>
            <person name="Crous P.W."/>
            <person name="Fauchery L."/>
            <person name="Girlanda M."/>
            <person name="Hayes R."/>
            <person name="Keri Z."/>
            <person name="Labutti K."/>
            <person name="Lipzen A."/>
            <person name="Lombard V."/>
            <person name="Magnuson J."/>
            <person name="Maillard F."/>
            <person name="Morin E."/>
            <person name="Murat C."/>
            <person name="Nolan M."/>
            <person name="Ohm R."/>
            <person name="Pangilinan J."/>
            <person name="Pereira M."/>
            <person name="Perotto S."/>
            <person name="Peter M."/>
            <person name="Riley R."/>
            <person name="Sitrit Y."/>
            <person name="Stielow B."/>
            <person name="Szollosi G."/>
            <person name="Zifcakova L."/>
            <person name="Stursova M."/>
            <person name="Spatafora J.W."/>
            <person name="Tedersoo L."/>
            <person name="Vaario L.-M."/>
            <person name="Yamada A."/>
            <person name="Yan M."/>
            <person name="Wang P."/>
            <person name="Xu J."/>
            <person name="Bruns T."/>
            <person name="Baldrian P."/>
            <person name="Vilgalys R."/>
            <person name="Henrissat B."/>
            <person name="Grigoriev I.V."/>
            <person name="Hibbett D."/>
            <person name="Nagy L.G."/>
            <person name="Martin F.M."/>
        </authorList>
    </citation>
    <scope>NUCLEOTIDE SEQUENCE</scope>
    <source>
        <strain evidence="1">P2</strain>
    </source>
</reference>
<organism evidence="1 2">
    <name type="scientific">Thelephora ganbajun</name>
    <name type="common">Ganba fungus</name>
    <dbReference type="NCBI Taxonomy" id="370292"/>
    <lineage>
        <taxon>Eukaryota</taxon>
        <taxon>Fungi</taxon>
        <taxon>Dikarya</taxon>
        <taxon>Basidiomycota</taxon>
        <taxon>Agaricomycotina</taxon>
        <taxon>Agaricomycetes</taxon>
        <taxon>Thelephorales</taxon>
        <taxon>Thelephoraceae</taxon>
        <taxon>Thelephora</taxon>
    </lineage>
</organism>
<sequence length="519" mass="57444">MSSGATLLNRKRTHSLEQGGERAFSDINAKKPRVSSEAPSTRPGRKKRVKKKRTVPVVEDLAGPSSTRSHNDGAELMSPDVQYRGGHRGKPRRAVESDEDDDDIVSWPTPHSHVTQKSQANIASTSPSPSLKGKKREVEPGPVATTSNTEDLSKKTEDLNQQLDAQTTKLAVHSALISSFKDSLTCQICVDLMYKPFTLAPCGHIACHSCLVGWFKSNVAEDGVGPQSIHRKKTCPHCRSAIRDRPIENFTIKEMVHSLVNSGVLEDVSGDPIALSAAPAASADPWEGIFPKHPVRENNFDGLPFPIFDEGEDEGYDYEEEDMGVYDEEDDVYRCRGCMNEVVEGFCTLCEREYQPTWAAGPLLGDFFGGHGYGLWGDDAESDSNVEEVYSQEGYEESFIDDDEGVGDGPGPDMDVAPLPLFREDDEEGDDEVIEVSSPTVARQRNRGPIVISSDEEDDDDYTDANPHGDHGRSWNEEEDEDGDYHDARSDSDDHGDNEYWSDEEPCDHDDHHGFYGYL</sequence>
<reference evidence="1" key="2">
    <citation type="journal article" date="2020" name="Nat. Commun.">
        <title>Large-scale genome sequencing of mycorrhizal fungi provides insights into the early evolution of symbiotic traits.</title>
        <authorList>
            <person name="Miyauchi S."/>
            <person name="Kiss E."/>
            <person name="Kuo A."/>
            <person name="Drula E."/>
            <person name="Kohler A."/>
            <person name="Sanchez-Garcia M."/>
            <person name="Morin E."/>
            <person name="Andreopoulos B."/>
            <person name="Barry K.W."/>
            <person name="Bonito G."/>
            <person name="Buee M."/>
            <person name="Carver A."/>
            <person name="Chen C."/>
            <person name="Cichocki N."/>
            <person name="Clum A."/>
            <person name="Culley D."/>
            <person name="Crous P.W."/>
            <person name="Fauchery L."/>
            <person name="Girlanda M."/>
            <person name="Hayes R.D."/>
            <person name="Keri Z."/>
            <person name="LaButti K."/>
            <person name="Lipzen A."/>
            <person name="Lombard V."/>
            <person name="Magnuson J."/>
            <person name="Maillard F."/>
            <person name="Murat C."/>
            <person name="Nolan M."/>
            <person name="Ohm R.A."/>
            <person name="Pangilinan J."/>
            <person name="Pereira M.F."/>
            <person name="Perotto S."/>
            <person name="Peter M."/>
            <person name="Pfister S."/>
            <person name="Riley R."/>
            <person name="Sitrit Y."/>
            <person name="Stielow J.B."/>
            <person name="Szollosi G."/>
            <person name="Zifcakova L."/>
            <person name="Stursova M."/>
            <person name="Spatafora J.W."/>
            <person name="Tedersoo L."/>
            <person name="Vaario L.M."/>
            <person name="Yamada A."/>
            <person name="Yan M."/>
            <person name="Wang P."/>
            <person name="Xu J."/>
            <person name="Bruns T."/>
            <person name="Baldrian P."/>
            <person name="Vilgalys R."/>
            <person name="Dunand C."/>
            <person name="Henrissat B."/>
            <person name="Grigoriev I.V."/>
            <person name="Hibbett D."/>
            <person name="Nagy L.G."/>
            <person name="Martin F.M."/>
        </authorList>
    </citation>
    <scope>NUCLEOTIDE SEQUENCE</scope>
    <source>
        <strain evidence="1">P2</strain>
    </source>
</reference>
<protein>
    <submittedName>
        <fullName evidence="1">Uncharacterized protein</fullName>
    </submittedName>
</protein>
<comment type="caution">
    <text evidence="1">The sequence shown here is derived from an EMBL/GenBank/DDBJ whole genome shotgun (WGS) entry which is preliminary data.</text>
</comment>
<gene>
    <name evidence="1" type="ORF">BDM02DRAFT_3271670</name>
</gene>
<dbReference type="EMBL" id="MU118089">
    <property type="protein sequence ID" value="KAF9645484.1"/>
    <property type="molecule type" value="Genomic_DNA"/>
</dbReference>
<proteinExistence type="predicted"/>
<keyword evidence="2" id="KW-1185">Reference proteome</keyword>
<name>A0ACB6Z7K7_THEGA</name>